<dbReference type="Proteomes" id="UP000541583">
    <property type="component" value="Unassembled WGS sequence"/>
</dbReference>
<evidence type="ECO:0000313" key="2">
    <source>
        <dbReference type="Proteomes" id="UP000541583"/>
    </source>
</evidence>
<evidence type="ECO:0000313" key="1">
    <source>
        <dbReference type="EMBL" id="MBB6109217.1"/>
    </source>
</evidence>
<protein>
    <submittedName>
        <fullName evidence="1">Uncharacterized protein</fullName>
    </submittedName>
</protein>
<name>A0ABR6PHH5_9SPHI</name>
<reference evidence="1 2" key="1">
    <citation type="submission" date="2020-08" db="EMBL/GenBank/DDBJ databases">
        <title>Genomic Encyclopedia of Type Strains, Phase IV (KMG-V): Genome sequencing to study the core and pangenomes of soil and plant-associated prokaryotes.</title>
        <authorList>
            <person name="Whitman W."/>
        </authorList>
    </citation>
    <scope>NUCLEOTIDE SEQUENCE [LARGE SCALE GENOMIC DNA]</scope>
    <source>
        <strain evidence="1 2">ANJLi2</strain>
    </source>
</reference>
<organism evidence="1 2">
    <name type="scientific">Mucilaginibacter lappiensis</name>
    <dbReference type="NCBI Taxonomy" id="354630"/>
    <lineage>
        <taxon>Bacteria</taxon>
        <taxon>Pseudomonadati</taxon>
        <taxon>Bacteroidota</taxon>
        <taxon>Sphingobacteriia</taxon>
        <taxon>Sphingobacteriales</taxon>
        <taxon>Sphingobacteriaceae</taxon>
        <taxon>Mucilaginibacter</taxon>
    </lineage>
</organism>
<accession>A0ABR6PHH5</accession>
<dbReference type="EMBL" id="JACHCB010000003">
    <property type="protein sequence ID" value="MBB6109217.1"/>
    <property type="molecule type" value="Genomic_DNA"/>
</dbReference>
<proteinExistence type="predicted"/>
<dbReference type="RefSeq" id="WP_175614082.1">
    <property type="nucleotide sequence ID" value="NZ_FTMG01000003.1"/>
</dbReference>
<sequence length="125" mass="14655">MVINFTILDLSHVNDSLKQRVSPSNTFSKNLDFLQAAQTEADVKENKLEFYADAESKKIFNADNALSFKLRNNNPYKNKYPYCQVILLHKKDRADIWIYYWYNDGNKPKLESAIRQTKGILKFVE</sequence>
<keyword evidence="2" id="KW-1185">Reference proteome</keyword>
<gene>
    <name evidence="1" type="ORF">HDF23_001960</name>
</gene>
<comment type="caution">
    <text evidence="1">The sequence shown here is derived from an EMBL/GenBank/DDBJ whole genome shotgun (WGS) entry which is preliminary data.</text>
</comment>